<proteinExistence type="predicted"/>
<keyword evidence="2" id="KW-1185">Reference proteome</keyword>
<protein>
    <submittedName>
        <fullName evidence="1">Uncharacterized protein</fullName>
    </submittedName>
</protein>
<dbReference type="Proteomes" id="UP000232412">
    <property type="component" value="Unassembled WGS sequence"/>
</dbReference>
<dbReference type="EMBL" id="FRFC01000004">
    <property type="protein sequence ID" value="SHO46824.1"/>
    <property type="molecule type" value="Genomic_DNA"/>
</dbReference>
<organism evidence="1 2">
    <name type="scientific">Nitrosotalea sinensis</name>
    <dbReference type="NCBI Taxonomy" id="1499975"/>
    <lineage>
        <taxon>Archaea</taxon>
        <taxon>Nitrososphaerota</taxon>
        <taxon>Nitrososphaeria</taxon>
        <taxon>Nitrosotaleales</taxon>
        <taxon>Nitrosotaleaceae</taxon>
        <taxon>Nitrosotalea</taxon>
    </lineage>
</organism>
<dbReference type="RefSeq" id="WP_245871939.1">
    <property type="nucleotide sequence ID" value="NZ_FRFC01000004.1"/>
</dbReference>
<evidence type="ECO:0000313" key="2">
    <source>
        <dbReference type="Proteomes" id="UP000232412"/>
    </source>
</evidence>
<name>A0A2H1EIA4_9ARCH</name>
<dbReference type="AlphaFoldDB" id="A0A2H1EIA4"/>
<accession>A0A2H1EIA4</accession>
<evidence type="ECO:0000313" key="1">
    <source>
        <dbReference type="EMBL" id="SHO46824.1"/>
    </source>
</evidence>
<gene>
    <name evidence="1" type="ORF">NSIN_30271</name>
</gene>
<reference evidence="2" key="1">
    <citation type="submission" date="2016-12" db="EMBL/GenBank/DDBJ databases">
        <authorList>
            <person name="Herbold C."/>
        </authorList>
    </citation>
    <scope>NUCLEOTIDE SEQUENCE [LARGE SCALE GENOMIC DNA]</scope>
</reference>
<sequence length="107" mass="12503">MRVFYTQKLDDILGRIELSDWRQRLQKPLGLIEHTLSDNWKSCALGERMRREGKDIDKVKDLTPEAVKLGFAFATAVKKRDSNEALEILEQIEKLPTIWRHPEESLV</sequence>